<accession>A0AAJ2BB63</accession>
<name>A0AAJ2BB63_9HYPH</name>
<comment type="caution">
    <text evidence="1">The sequence shown here is derived from an EMBL/GenBank/DDBJ whole genome shotgun (WGS) entry which is preliminary data.</text>
</comment>
<reference evidence="1" key="1">
    <citation type="submission" date="2023-08" db="EMBL/GenBank/DDBJ databases">
        <title>Functional and genomic diversity of the sorghum phyllosphere microbiome.</title>
        <authorList>
            <person name="Shade A."/>
        </authorList>
    </citation>
    <scope>NUCLEOTIDE SEQUENCE</scope>
    <source>
        <strain evidence="1">SORGH_AS_0974</strain>
    </source>
</reference>
<organism evidence="1 2">
    <name type="scientific">Agrobacterium larrymoorei</name>
    <dbReference type="NCBI Taxonomy" id="160699"/>
    <lineage>
        <taxon>Bacteria</taxon>
        <taxon>Pseudomonadati</taxon>
        <taxon>Pseudomonadota</taxon>
        <taxon>Alphaproteobacteria</taxon>
        <taxon>Hyphomicrobiales</taxon>
        <taxon>Rhizobiaceae</taxon>
        <taxon>Rhizobium/Agrobacterium group</taxon>
        <taxon>Agrobacterium</taxon>
    </lineage>
</organism>
<evidence type="ECO:0000313" key="1">
    <source>
        <dbReference type="EMBL" id="MDR6099846.1"/>
    </source>
</evidence>
<evidence type="ECO:0000313" key="2">
    <source>
        <dbReference type="Proteomes" id="UP001255601"/>
    </source>
</evidence>
<proteinExistence type="predicted"/>
<gene>
    <name evidence="1" type="ORF">QE369_000024</name>
</gene>
<dbReference type="Proteomes" id="UP001255601">
    <property type="component" value="Unassembled WGS sequence"/>
</dbReference>
<sequence>MHVAMVATTLTPNATIKNGLDNIGKQFYFAQHGQLEHGNVLVSSISEYVKVPLITGSLAG</sequence>
<dbReference type="EMBL" id="JAVIZC010000001">
    <property type="protein sequence ID" value="MDR6099846.1"/>
    <property type="molecule type" value="Genomic_DNA"/>
</dbReference>
<protein>
    <submittedName>
        <fullName evidence="1">Uncharacterized protein</fullName>
    </submittedName>
</protein>
<dbReference type="AlphaFoldDB" id="A0AAJ2BB63"/>